<name>A0A563EXW5_9PSEU</name>
<dbReference type="OrthoDB" id="5096160at2"/>
<evidence type="ECO:0000313" key="1">
    <source>
        <dbReference type="EMBL" id="TWP52536.1"/>
    </source>
</evidence>
<gene>
    <name evidence="1" type="ORF">FKR81_09440</name>
</gene>
<reference evidence="1 2" key="1">
    <citation type="submission" date="2019-07" db="EMBL/GenBank/DDBJ databases">
        <title>Lentzea xizangensis sp. nov., isolated from Qinghai-Tibetan Plateau Soils.</title>
        <authorList>
            <person name="Huang J."/>
        </authorList>
    </citation>
    <scope>NUCLEOTIDE SEQUENCE [LARGE SCALE GENOMIC DNA]</scope>
    <source>
        <strain evidence="1 2">FXJ1.1311</strain>
    </source>
</reference>
<accession>A0A563EXW5</accession>
<dbReference type="EMBL" id="VOBR01000005">
    <property type="protein sequence ID" value="TWP52536.1"/>
    <property type="molecule type" value="Genomic_DNA"/>
</dbReference>
<dbReference type="AlphaFoldDB" id="A0A563EXW5"/>
<dbReference type="RefSeq" id="WP_146350592.1">
    <property type="nucleotide sequence ID" value="NZ_VOBR01000005.1"/>
</dbReference>
<evidence type="ECO:0000313" key="2">
    <source>
        <dbReference type="Proteomes" id="UP000316639"/>
    </source>
</evidence>
<proteinExistence type="predicted"/>
<comment type="caution">
    <text evidence="1">The sequence shown here is derived from an EMBL/GenBank/DDBJ whole genome shotgun (WGS) entry which is preliminary data.</text>
</comment>
<sequence length="341" mass="36715">MWDLDGALLVQCTVPEAAAAAPLADGLVLTGPRAVASSLELRASGFTRPVLCDAAAYAGTRRKPARAPFDNRWLSWQLSRGYALTDSGYVDKLDIRGLNSILHRTMRLGPGAIALLPLHADWLRMPSDREILLSSVAFAEVPVAVAIEHVADPLGVRAVVSGLLELLALDVPVVLLRSDVSALGALCSGAVAAAVGTSTSLRHIYPVVTGGGFRAARVAAFSPHLLSYVSVDKLASAVQLTPDLSHLWECTCTTCNGRPLDWLATQGSNVPAFRHSLEHLRLLRDDLFTVDAPARPLAWFERCNAALALHYEIRTELPDWRTPAFLNAWRYASTPSVSSRS</sequence>
<protein>
    <submittedName>
        <fullName evidence="1">Uncharacterized protein</fullName>
    </submittedName>
</protein>
<organism evidence="1 2">
    <name type="scientific">Lentzea tibetensis</name>
    <dbReference type="NCBI Taxonomy" id="2591470"/>
    <lineage>
        <taxon>Bacteria</taxon>
        <taxon>Bacillati</taxon>
        <taxon>Actinomycetota</taxon>
        <taxon>Actinomycetes</taxon>
        <taxon>Pseudonocardiales</taxon>
        <taxon>Pseudonocardiaceae</taxon>
        <taxon>Lentzea</taxon>
    </lineage>
</organism>
<dbReference type="Proteomes" id="UP000316639">
    <property type="component" value="Unassembled WGS sequence"/>
</dbReference>
<keyword evidence="2" id="KW-1185">Reference proteome</keyword>